<organism evidence="1 2">
    <name type="scientific">Achromobacter spanius</name>
    <dbReference type="NCBI Taxonomy" id="217203"/>
    <lineage>
        <taxon>Bacteria</taxon>
        <taxon>Pseudomonadati</taxon>
        <taxon>Pseudomonadota</taxon>
        <taxon>Betaproteobacteria</taxon>
        <taxon>Burkholderiales</taxon>
        <taxon>Alcaligenaceae</taxon>
        <taxon>Achromobacter</taxon>
    </lineage>
</organism>
<dbReference type="AlphaFoldDB" id="A0A2S5GS62"/>
<feature type="non-terminal residue" evidence="1">
    <location>
        <position position="1"/>
    </location>
</feature>
<dbReference type="EMBL" id="PREU01000005">
    <property type="protein sequence ID" value="PPA75937.1"/>
    <property type="molecule type" value="Genomic_DNA"/>
</dbReference>
<dbReference type="Proteomes" id="UP000239990">
    <property type="component" value="Unassembled WGS sequence"/>
</dbReference>
<accession>A0A2S5GS62</accession>
<protein>
    <submittedName>
        <fullName evidence="1">Rhs element Vgr protein</fullName>
    </submittedName>
</protein>
<name>A0A2S5GS62_9BURK</name>
<gene>
    <name evidence="1" type="ORF">C4E15_14335</name>
</gene>
<evidence type="ECO:0000313" key="1">
    <source>
        <dbReference type="EMBL" id="PPA75937.1"/>
    </source>
</evidence>
<reference evidence="1 2" key="1">
    <citation type="submission" date="2018-02" db="EMBL/GenBank/DDBJ databases">
        <title>Draft Genome of Achromobacter spanius stain 6.</title>
        <authorList>
            <person name="Gunasekera T.S."/>
            <person name="Radwan O."/>
            <person name="Ruiz O.N."/>
        </authorList>
    </citation>
    <scope>NUCLEOTIDE SEQUENCE [LARGE SCALE GENOMIC DNA]</scope>
    <source>
        <strain evidence="1 2">6</strain>
    </source>
</reference>
<proteinExistence type="predicted"/>
<sequence length="136" mass="13953">ATGRDRTEDVGNNRRDKTAANHWIETGGHVEHKVQGHFQVHAGERIEGKTVTLELQAAQSVVIKGPGGTINIDDSGITLDAGALVFKGPINQQSGAASGPSMAGAATPGLAMDLLCALRADGTCPRVPCPCGMQGA</sequence>
<comment type="caution">
    <text evidence="1">The sequence shown here is derived from an EMBL/GenBank/DDBJ whole genome shotgun (WGS) entry which is preliminary data.</text>
</comment>
<evidence type="ECO:0000313" key="2">
    <source>
        <dbReference type="Proteomes" id="UP000239990"/>
    </source>
</evidence>